<dbReference type="AlphaFoldDB" id="A0A2T4UB73"/>
<dbReference type="GO" id="GO:0006592">
    <property type="term" value="P:ornithine biosynthetic process"/>
    <property type="evidence" value="ECO:0007669"/>
    <property type="project" value="TreeGrafter"/>
</dbReference>
<dbReference type="OrthoDB" id="9804242at2"/>
<feature type="binding site" evidence="6">
    <location>
        <position position="417"/>
    </location>
    <ligand>
        <name>substrate</name>
    </ligand>
</feature>
<evidence type="ECO:0000256" key="5">
    <source>
        <dbReference type="ARBA" id="ARBA00023315"/>
    </source>
</evidence>
<keyword evidence="6" id="KW-0963">Cytoplasm</keyword>
<feature type="binding site" evidence="6">
    <location>
        <position position="165"/>
    </location>
    <ligand>
        <name>substrate</name>
    </ligand>
</feature>
<proteinExistence type="inferred from homology"/>
<protein>
    <recommendedName>
        <fullName evidence="6">Arginine biosynthesis bifunctional protein ArgJ</fullName>
    </recommendedName>
    <domain>
        <recommendedName>
            <fullName evidence="6">Glutamate N-acetyltransferase</fullName>
            <ecNumber evidence="6">2.3.1.35</ecNumber>
        </recommendedName>
        <alternativeName>
            <fullName evidence="6">Ornithine acetyltransferase</fullName>
            <shortName evidence="6">OATase</shortName>
        </alternativeName>
        <alternativeName>
            <fullName evidence="6">Ornithine transacetylase</fullName>
        </alternativeName>
    </domain>
    <domain>
        <recommendedName>
            <fullName evidence="6">Amino-acid acetyltransferase</fullName>
            <ecNumber evidence="6">2.3.1.1</ecNumber>
        </recommendedName>
        <alternativeName>
            <fullName evidence="6">N-acetylglutamate synthase</fullName>
            <shortName evidence="6">AGSase</shortName>
        </alternativeName>
    </domain>
    <component>
        <recommendedName>
            <fullName evidence="6">Arginine biosynthesis bifunctional protein ArgJ alpha chain</fullName>
        </recommendedName>
    </component>
    <component>
        <recommendedName>
            <fullName evidence="6">Arginine biosynthesis bifunctional protein ArgJ beta chain</fullName>
        </recommendedName>
    </component>
</protein>
<comment type="similarity">
    <text evidence="1 6">Belongs to the ArgJ family.</text>
</comment>
<dbReference type="InterPro" id="IPR016117">
    <property type="entry name" value="ArgJ-like_dom_sf"/>
</dbReference>
<comment type="catalytic activity">
    <reaction evidence="6">
        <text>N(2)-acetyl-L-ornithine + L-glutamate = N-acetyl-L-glutamate + L-ornithine</text>
        <dbReference type="Rhea" id="RHEA:15349"/>
        <dbReference type="ChEBI" id="CHEBI:29985"/>
        <dbReference type="ChEBI" id="CHEBI:44337"/>
        <dbReference type="ChEBI" id="CHEBI:46911"/>
        <dbReference type="ChEBI" id="CHEBI:57805"/>
        <dbReference type="EC" id="2.3.1.35"/>
    </reaction>
</comment>
<keyword evidence="3 6" id="KW-0808">Transferase</keyword>
<dbReference type="UniPathway" id="UPA00068">
    <property type="reaction ID" value="UER00106"/>
</dbReference>
<dbReference type="GO" id="GO:0006526">
    <property type="term" value="P:L-arginine biosynthetic process"/>
    <property type="evidence" value="ECO:0007669"/>
    <property type="project" value="UniProtKB-UniRule"/>
</dbReference>
<keyword evidence="6" id="KW-0055">Arginine biosynthesis</keyword>
<feature type="binding site" evidence="6">
    <location>
        <position position="287"/>
    </location>
    <ligand>
        <name>substrate</name>
    </ligand>
</feature>
<dbReference type="Pfam" id="PF01960">
    <property type="entry name" value="ArgJ"/>
    <property type="match status" value="1"/>
</dbReference>
<evidence type="ECO:0000256" key="3">
    <source>
        <dbReference type="ARBA" id="ARBA00022679"/>
    </source>
</evidence>
<comment type="pathway">
    <text evidence="6">Amino-acid biosynthesis; L-arginine biosynthesis; L-ornithine and N-acetyl-L-glutamate from L-glutamate and N(2)-acetyl-L-ornithine (cyclic): step 1/1.</text>
</comment>
<dbReference type="EC" id="2.3.1.1" evidence="6"/>
<evidence type="ECO:0000256" key="2">
    <source>
        <dbReference type="ARBA" id="ARBA00011475"/>
    </source>
</evidence>
<comment type="function">
    <text evidence="6">Catalyzes two activities which are involved in the cyclic version of arginine biosynthesis: the synthesis of N-acetylglutamate from glutamate and acetyl-CoA as the acetyl donor, and of ornithine by transacetylation between N(2)-acetylornithine and glutamate.</text>
</comment>
<dbReference type="SUPFAM" id="SSF56266">
    <property type="entry name" value="DmpA/ArgJ-like"/>
    <property type="match status" value="1"/>
</dbReference>
<feature type="binding site" evidence="6">
    <location>
        <position position="412"/>
    </location>
    <ligand>
        <name>substrate</name>
    </ligand>
</feature>
<dbReference type="RefSeq" id="WP_107571389.1">
    <property type="nucleotide sequence ID" value="NZ_PYYB01000006.1"/>
</dbReference>
<evidence type="ECO:0000256" key="4">
    <source>
        <dbReference type="ARBA" id="ARBA00022813"/>
    </source>
</evidence>
<feature type="chain" id="PRO_5023302136" description="Arginine biosynthesis bifunctional protein ArgJ beta chain" evidence="6">
    <location>
        <begin position="202"/>
        <end position="417"/>
    </location>
</feature>
<dbReference type="GO" id="GO:0004358">
    <property type="term" value="F:L-glutamate N-acetyltransferase activity, acting on acetyl-L-ornithine as donor"/>
    <property type="evidence" value="ECO:0007669"/>
    <property type="project" value="UniProtKB-UniRule"/>
</dbReference>
<dbReference type="PANTHER" id="PTHR23100">
    <property type="entry name" value="ARGININE BIOSYNTHESIS BIFUNCTIONAL PROTEIN ARGJ"/>
    <property type="match status" value="1"/>
</dbReference>
<keyword evidence="8" id="KW-1185">Reference proteome</keyword>
<dbReference type="Proteomes" id="UP000240739">
    <property type="component" value="Unassembled WGS sequence"/>
</dbReference>
<evidence type="ECO:0000313" key="8">
    <source>
        <dbReference type="Proteomes" id="UP000240739"/>
    </source>
</evidence>
<feature type="site" description="Cleavage; by autolysis" evidence="6">
    <location>
        <begin position="201"/>
        <end position="202"/>
    </location>
</feature>
<dbReference type="PANTHER" id="PTHR23100:SF0">
    <property type="entry name" value="ARGININE BIOSYNTHESIS BIFUNCTIONAL PROTEIN ARGJ, MITOCHONDRIAL"/>
    <property type="match status" value="1"/>
</dbReference>
<name>A0A2T4UB73_9ACTN</name>
<keyword evidence="5 6" id="KW-0012">Acyltransferase</keyword>
<comment type="subunit">
    <text evidence="2 6">Heterotetramer of two alpha and two beta chains.</text>
</comment>
<reference evidence="7 8" key="1">
    <citation type="submission" date="2018-03" db="EMBL/GenBank/DDBJ databases">
        <title>Aquarubrobacter algicola gen. nov., sp. nov., a novel actinobacterium isolated from shallow eutrophic lake during the end of cyanobacterial harmful algal blooms.</title>
        <authorList>
            <person name="Chun S.J."/>
        </authorList>
    </citation>
    <scope>NUCLEOTIDE SEQUENCE [LARGE SCALE GENOMIC DNA]</scope>
    <source>
        <strain evidence="7 8">Seoho-28</strain>
    </source>
</reference>
<dbReference type="NCBIfam" id="TIGR00120">
    <property type="entry name" value="ArgJ"/>
    <property type="match status" value="1"/>
</dbReference>
<dbReference type="InterPro" id="IPR002813">
    <property type="entry name" value="Arg_biosynth_ArgJ"/>
</dbReference>
<feature type="binding site" evidence="6">
    <location>
        <position position="191"/>
    </location>
    <ligand>
        <name>substrate</name>
    </ligand>
</feature>
<dbReference type="InterPro" id="IPR042195">
    <property type="entry name" value="ArgJ_beta_C"/>
</dbReference>
<organism evidence="7 8">
    <name type="scientific">Paraconexibacter algicola</name>
    <dbReference type="NCBI Taxonomy" id="2133960"/>
    <lineage>
        <taxon>Bacteria</taxon>
        <taxon>Bacillati</taxon>
        <taxon>Actinomycetota</taxon>
        <taxon>Thermoleophilia</taxon>
        <taxon>Solirubrobacterales</taxon>
        <taxon>Paraconexibacteraceae</taxon>
        <taxon>Paraconexibacter</taxon>
    </lineage>
</organism>
<dbReference type="CDD" id="cd02152">
    <property type="entry name" value="OAT"/>
    <property type="match status" value="1"/>
</dbReference>
<dbReference type="GO" id="GO:0005737">
    <property type="term" value="C:cytoplasm"/>
    <property type="evidence" value="ECO:0007669"/>
    <property type="project" value="UniProtKB-SubCell"/>
</dbReference>
<dbReference type="GO" id="GO:0004042">
    <property type="term" value="F:L-glutamate N-acetyltransferase activity"/>
    <property type="evidence" value="ECO:0007669"/>
    <property type="project" value="UniProtKB-UniRule"/>
</dbReference>
<evidence type="ECO:0000313" key="7">
    <source>
        <dbReference type="EMBL" id="PTL54114.1"/>
    </source>
</evidence>
<feature type="active site" description="Nucleophile" evidence="6">
    <location>
        <position position="202"/>
    </location>
</feature>
<comment type="caution">
    <text evidence="7">The sequence shown here is derived from an EMBL/GenBank/DDBJ whole genome shotgun (WGS) entry which is preliminary data.</text>
</comment>
<feature type="binding site" evidence="6">
    <location>
        <position position="202"/>
    </location>
    <ligand>
        <name>substrate</name>
    </ligand>
</feature>
<evidence type="ECO:0000256" key="1">
    <source>
        <dbReference type="ARBA" id="ARBA00006774"/>
    </source>
</evidence>
<dbReference type="Gene3D" id="3.10.20.340">
    <property type="entry name" value="ArgJ beta chain, C-terminal domain"/>
    <property type="match status" value="1"/>
</dbReference>
<comment type="pathway">
    <text evidence="6">Amino-acid biosynthesis; L-arginine biosynthesis; N(2)-acetyl-L-ornithine from L-glutamate: step 1/4.</text>
</comment>
<dbReference type="HAMAP" id="MF_01106">
    <property type="entry name" value="ArgJ"/>
    <property type="match status" value="1"/>
</dbReference>
<dbReference type="EMBL" id="PYYB01000006">
    <property type="protein sequence ID" value="PTL54114.1"/>
    <property type="molecule type" value="Genomic_DNA"/>
</dbReference>
<evidence type="ECO:0000256" key="6">
    <source>
        <dbReference type="HAMAP-Rule" id="MF_01106"/>
    </source>
</evidence>
<keyword evidence="6" id="KW-0511">Multifunctional enzyme</keyword>
<keyword evidence="6" id="KW-0028">Amino-acid biosynthesis</keyword>
<keyword evidence="4 6" id="KW-0068">Autocatalytic cleavage</keyword>
<comment type="subcellular location">
    <subcellularLocation>
        <location evidence="6">Cytoplasm</location>
    </subcellularLocation>
</comment>
<dbReference type="Gene3D" id="3.60.70.12">
    <property type="entry name" value="L-amino peptidase D-ALA esterase/amidase"/>
    <property type="match status" value="1"/>
</dbReference>
<dbReference type="NCBIfam" id="NF003802">
    <property type="entry name" value="PRK05388.1"/>
    <property type="match status" value="1"/>
</dbReference>
<accession>A0A2T4UB73</accession>
<dbReference type="EC" id="2.3.1.35" evidence="6"/>
<comment type="catalytic activity">
    <reaction evidence="6">
        <text>L-glutamate + acetyl-CoA = N-acetyl-L-glutamate + CoA + H(+)</text>
        <dbReference type="Rhea" id="RHEA:24292"/>
        <dbReference type="ChEBI" id="CHEBI:15378"/>
        <dbReference type="ChEBI" id="CHEBI:29985"/>
        <dbReference type="ChEBI" id="CHEBI:44337"/>
        <dbReference type="ChEBI" id="CHEBI:57287"/>
        <dbReference type="ChEBI" id="CHEBI:57288"/>
        <dbReference type="EC" id="2.3.1.1"/>
    </reaction>
</comment>
<sequence>MSAFFDSRWVAAPEAVIVLDGDALPQGFRAAGVAAGIKESGLTDVGLLVADSPETTSAARFTRSGVLAAPVVVCKTRTRLDAIRAVAVNSGNANAATGGRGMDEAARMQGAAAMVCGVPEDRVAVASTGVIGVQLDGRKVTAGLLAASHELRADGHGAFGEAIRTTDKFAKSARLQVALPGGPVTITAQAKGAGMIQPSFATMLCFVQTDAQLDAATADRLLGDGVRRSFDRISVDGQLSTNDTAILQASGASGVAVAAGSPDEAILREALDALLRQLALLIVRDGEGSRRVGRVVVRGDDRDDAERCARAVANSPLVKAALHGGDPNWGRIAQAVGLAMTDRAPVDLDITIEGVPVCARGAAVPFDQAALDAAVAGTEVDYAVDLPAASGTPAVEAEVFFSDLSHEYVTINAEYTT</sequence>
<gene>
    <name evidence="6" type="primary">argJ</name>
    <name evidence="7" type="ORF">C7Y72_22130</name>
</gene>
<feature type="chain" id="PRO_5023302135" description="Arginine biosynthesis bifunctional protein ArgJ alpha chain" evidence="6">
    <location>
        <begin position="1"/>
        <end position="201"/>
    </location>
</feature>
<feature type="site" description="Involved in the stabilization of negative charge on the oxyanion by the formation of the oxyanion hole" evidence="6">
    <location>
        <position position="129"/>
    </location>
</feature>
<feature type="site" description="Involved in the stabilization of negative charge on the oxyanion by the formation of the oxyanion hole" evidence="6">
    <location>
        <position position="128"/>
    </location>
</feature>